<dbReference type="HAMAP" id="MF_01622">
    <property type="entry name" value="tRNA_sel_U_synth"/>
    <property type="match status" value="1"/>
</dbReference>
<dbReference type="NCBIfam" id="NF008749">
    <property type="entry name" value="PRK11784.1-1"/>
    <property type="match status" value="1"/>
</dbReference>
<proteinExistence type="inferred from homology"/>
<dbReference type="PANTHER" id="PTHR30401">
    <property type="entry name" value="TRNA 2-SELENOURIDINE SYNTHASE"/>
    <property type="match status" value="1"/>
</dbReference>
<comment type="catalytic activity">
    <reaction evidence="8">
        <text>5-methylaminomethyl-S-(2E)-geranyl-thiouridine(34) in tRNA + selenophosphate + H(+) = 5-methylaminomethyl-2-(Se-phospho)selenouridine(34) in tRNA + (2E)-thiogeraniol</text>
        <dbReference type="Rhea" id="RHEA:60172"/>
        <dbReference type="Rhea" id="RHEA-COMP:14654"/>
        <dbReference type="Rhea" id="RHEA-COMP:15523"/>
        <dbReference type="ChEBI" id="CHEBI:15378"/>
        <dbReference type="ChEBI" id="CHEBI:16144"/>
        <dbReference type="ChEBI" id="CHEBI:140632"/>
        <dbReference type="ChEBI" id="CHEBI:143702"/>
        <dbReference type="ChEBI" id="CHEBI:143703"/>
    </reaction>
</comment>
<dbReference type="Pfam" id="PF00581">
    <property type="entry name" value="Rhodanese"/>
    <property type="match status" value="1"/>
</dbReference>
<comment type="catalytic activity">
    <reaction evidence="8">
        <text>5-methylaminomethyl-2-thiouridine(34) in tRNA + (2E)-geranyl diphosphate = 5-methylaminomethyl-S-(2E)-geranyl-thiouridine(34) in tRNA + diphosphate</text>
        <dbReference type="Rhea" id="RHEA:14085"/>
        <dbReference type="Rhea" id="RHEA-COMP:10195"/>
        <dbReference type="Rhea" id="RHEA-COMP:14654"/>
        <dbReference type="ChEBI" id="CHEBI:33019"/>
        <dbReference type="ChEBI" id="CHEBI:58057"/>
        <dbReference type="ChEBI" id="CHEBI:74455"/>
        <dbReference type="ChEBI" id="CHEBI:140632"/>
    </reaction>
</comment>
<dbReference type="EMBL" id="RSUZ01000035">
    <property type="protein sequence ID" value="MIV65754.1"/>
    <property type="molecule type" value="Genomic_DNA"/>
</dbReference>
<comment type="function">
    <text evidence="4 8">Involved in the post-transcriptional modification of the uridine at the wobble position (U34) of tRNA(Lys), tRNA(Glu) and tRNA(Gln). Catalyzes the conversion of 2-thiouridine (S2U-RNA) to 2-selenouridine (Se2U-RNA). Acts in a two-step process involving geranylation of 2-thiouridine (S2U) to S-geranyl-2-thiouridine (geS2U) and subsequent selenation of the latter derivative to 2-selenouridine (Se2U) in the tRNA chain.</text>
</comment>
<dbReference type="SUPFAM" id="SSF52821">
    <property type="entry name" value="Rhodanese/Cell cycle control phosphatase"/>
    <property type="match status" value="1"/>
</dbReference>
<dbReference type="NCBIfam" id="TIGR03167">
    <property type="entry name" value="tRNA_sel_U_synt"/>
    <property type="match status" value="1"/>
</dbReference>
<feature type="active site" description="S-selanylcysteine intermediate" evidence="8">
    <location>
        <position position="97"/>
    </location>
</feature>
<evidence type="ECO:0000256" key="6">
    <source>
        <dbReference type="ARBA" id="ARBA00066463"/>
    </source>
</evidence>
<dbReference type="CDD" id="cd01520">
    <property type="entry name" value="RHOD_YbbB"/>
    <property type="match status" value="1"/>
</dbReference>
<keyword evidence="1 8" id="KW-0808">Transferase</keyword>
<dbReference type="SMART" id="SM00450">
    <property type="entry name" value="RHOD"/>
    <property type="match status" value="1"/>
</dbReference>
<evidence type="ECO:0000256" key="3">
    <source>
        <dbReference type="ARBA" id="ARBA00050862"/>
    </source>
</evidence>
<dbReference type="NCBIfam" id="NF008751">
    <property type="entry name" value="PRK11784.1-3"/>
    <property type="match status" value="1"/>
</dbReference>
<accession>A0A402XK68</accession>
<organism evidence="10">
    <name type="scientific">Salmonella enterica</name>
    <name type="common">Salmonella choleraesuis</name>
    <dbReference type="NCBI Taxonomy" id="28901"/>
    <lineage>
        <taxon>Bacteria</taxon>
        <taxon>Pseudomonadati</taxon>
        <taxon>Pseudomonadota</taxon>
        <taxon>Gammaproteobacteria</taxon>
        <taxon>Enterobacterales</taxon>
        <taxon>Enterobacteriaceae</taxon>
        <taxon>Salmonella</taxon>
    </lineage>
</organism>
<evidence type="ECO:0000259" key="9">
    <source>
        <dbReference type="PROSITE" id="PS50206"/>
    </source>
</evidence>
<comment type="catalytic activity">
    <reaction evidence="8">
        <text>5-methylaminomethyl-2-(Se-phospho)selenouridine(34) in tRNA + H2O = 5-methylaminomethyl-2-selenouridine(34) in tRNA + phosphate</text>
        <dbReference type="Rhea" id="RHEA:60176"/>
        <dbReference type="Rhea" id="RHEA-COMP:10196"/>
        <dbReference type="Rhea" id="RHEA-COMP:15523"/>
        <dbReference type="ChEBI" id="CHEBI:15377"/>
        <dbReference type="ChEBI" id="CHEBI:43474"/>
        <dbReference type="ChEBI" id="CHEBI:82743"/>
        <dbReference type="ChEBI" id="CHEBI:143702"/>
    </reaction>
</comment>
<name>A0A402XK68_SALER</name>
<dbReference type="Gene3D" id="3.40.250.10">
    <property type="entry name" value="Rhodanese-like domain"/>
    <property type="match status" value="1"/>
</dbReference>
<dbReference type="InterPro" id="IPR001763">
    <property type="entry name" value="Rhodanese-like_dom"/>
</dbReference>
<dbReference type="InterPro" id="IPR017582">
    <property type="entry name" value="SelU"/>
</dbReference>
<evidence type="ECO:0000256" key="8">
    <source>
        <dbReference type="HAMAP-Rule" id="MF_01622"/>
    </source>
</evidence>
<evidence type="ECO:0000256" key="5">
    <source>
        <dbReference type="ARBA" id="ARBA00060843"/>
    </source>
</evidence>
<comment type="catalytic activity">
    <reaction evidence="3">
        <text>5-methylaminomethyl-2-thiouridine(34) in tRNA + selenophosphate + (2E)-geranyl diphosphate + H2O + H(+) = 5-methylaminomethyl-2-selenouridine(34) in tRNA + (2E)-thiogeraniol + phosphate + diphosphate</text>
        <dbReference type="Rhea" id="RHEA:42716"/>
        <dbReference type="Rhea" id="RHEA-COMP:10195"/>
        <dbReference type="Rhea" id="RHEA-COMP:10196"/>
        <dbReference type="ChEBI" id="CHEBI:15377"/>
        <dbReference type="ChEBI" id="CHEBI:15378"/>
        <dbReference type="ChEBI" id="CHEBI:16144"/>
        <dbReference type="ChEBI" id="CHEBI:33019"/>
        <dbReference type="ChEBI" id="CHEBI:43474"/>
        <dbReference type="ChEBI" id="CHEBI:58057"/>
        <dbReference type="ChEBI" id="CHEBI:74455"/>
        <dbReference type="ChEBI" id="CHEBI:82743"/>
        <dbReference type="ChEBI" id="CHEBI:143703"/>
        <dbReference type="EC" id="2.9.1.3"/>
    </reaction>
    <physiologicalReaction direction="left-to-right" evidence="3">
        <dbReference type="Rhea" id="RHEA:42717"/>
    </physiologicalReaction>
</comment>
<dbReference type="InterPro" id="IPR058840">
    <property type="entry name" value="AAA_SelU"/>
</dbReference>
<dbReference type="AlphaFoldDB" id="A0A402XK68"/>
<dbReference type="FunFam" id="3.40.250.10:FF:000009">
    <property type="entry name" value="tRNA 2-selenouridine/geranyl-2-thiouridine synthase"/>
    <property type="match status" value="1"/>
</dbReference>
<dbReference type="Pfam" id="PF26341">
    <property type="entry name" value="AAA_SelU"/>
    <property type="match status" value="1"/>
</dbReference>
<dbReference type="InterPro" id="IPR036873">
    <property type="entry name" value="Rhodanese-like_dom_sf"/>
</dbReference>
<dbReference type="GO" id="GO:0043828">
    <property type="term" value="F:tRNA 2-selenouridine synthase activity"/>
    <property type="evidence" value="ECO:0007669"/>
    <property type="project" value="UniProtKB-EC"/>
</dbReference>
<dbReference type="GO" id="GO:0002098">
    <property type="term" value="P:tRNA wobble uridine modification"/>
    <property type="evidence" value="ECO:0007669"/>
    <property type="project" value="UniProtKB-UniRule"/>
</dbReference>
<dbReference type="PANTHER" id="PTHR30401:SF0">
    <property type="entry name" value="TRNA 2-SELENOURIDINE SYNTHASE"/>
    <property type="match status" value="1"/>
</dbReference>
<gene>
    <name evidence="10" type="primary">mnmH</name>
    <name evidence="8" type="synonym">selU</name>
    <name evidence="10" type="ORF">BA086_22510</name>
</gene>
<comment type="caution">
    <text evidence="10">The sequence shown here is derived from an EMBL/GenBank/DDBJ whole genome shotgun (WGS) entry which is preliminary data.</text>
</comment>
<dbReference type="PROSITE" id="PS50206">
    <property type="entry name" value="RHODANESE_3"/>
    <property type="match status" value="1"/>
</dbReference>
<feature type="domain" description="Rhodanese" evidence="9">
    <location>
        <begin position="14"/>
        <end position="137"/>
    </location>
</feature>
<comment type="similarity">
    <text evidence="5 8">Belongs to the SelU family.</text>
</comment>
<dbReference type="GO" id="GO:0016765">
    <property type="term" value="F:transferase activity, transferring alkyl or aryl (other than methyl) groups"/>
    <property type="evidence" value="ECO:0007669"/>
    <property type="project" value="UniProtKB-UniRule"/>
</dbReference>
<evidence type="ECO:0000313" key="10">
    <source>
        <dbReference type="EMBL" id="MIV65754.1"/>
    </source>
</evidence>
<reference evidence="10" key="1">
    <citation type="submission" date="2018-07" db="EMBL/GenBank/DDBJ databases">
        <authorList>
            <consortium name="GenomeTrakr network: Whole genome sequencing for foodborne pathogen traceback"/>
        </authorList>
    </citation>
    <scope>NUCLEOTIDE SEQUENCE [LARGE SCALE GENOMIC DNA]</scope>
    <source>
        <strain evidence="10">FDA00010322</strain>
    </source>
</reference>
<evidence type="ECO:0000256" key="7">
    <source>
        <dbReference type="ARBA" id="ARBA00073823"/>
    </source>
</evidence>
<comment type="subunit">
    <text evidence="8">Monomer.</text>
</comment>
<evidence type="ECO:0000256" key="2">
    <source>
        <dbReference type="ARBA" id="ARBA00023266"/>
    </source>
</evidence>
<evidence type="ECO:0000256" key="4">
    <source>
        <dbReference type="ARBA" id="ARBA00055294"/>
    </source>
</evidence>
<dbReference type="EC" id="2.9.1.3" evidence="6 8"/>
<evidence type="ECO:0000256" key="1">
    <source>
        <dbReference type="ARBA" id="ARBA00022679"/>
    </source>
</evidence>
<dbReference type="Proteomes" id="UP000885414">
    <property type="component" value="Unassembled WGS sequence"/>
</dbReference>
<sequence>MQDRQKAQDYRALLLADTPLIDVRAPVEFQQGAMPGAINLPLMMDDERAAVGTCYKRQGADAALALGHRLVCGDIRQQRLEAWKAAYQRFPNGYLCCARGGQRSHIVQRWLQETGIDCPLIEGGYKALRQTAIQATWQLVQKPILLIGGCTGSGKTQLVRQQPNGVDLEGLARHRGSSFGRTLKPQLSQASFENKLAVELLKINARQALKRWVLEDEGRTIGANHLPECLRERMAQAPIAVVEDPFALRLERLREEYFIRMHHDFTRAYGDEGGWQAYSEYLHHGLFAIRRRLGLQRFAELTHTLDIALAEQLSSGSTDGHMAWLVPLLNEYYDPMYRYQLKKKDSNVVFRGTSETVRYWLMEHQ</sequence>
<keyword evidence="2 8" id="KW-0711">Selenium</keyword>
<protein>
    <recommendedName>
        <fullName evidence="7 8">tRNA 2-selenouridine synthase</fullName>
        <ecNumber evidence="6 8">2.9.1.3</ecNumber>
    </recommendedName>
</protein>